<dbReference type="EMBL" id="AQGS01001127">
    <property type="protein sequence ID" value="EPS35520.1"/>
    <property type="molecule type" value="Genomic_DNA"/>
</dbReference>
<evidence type="ECO:0000256" key="2">
    <source>
        <dbReference type="SAM" id="MobiDB-lite"/>
    </source>
</evidence>
<name>S7ZXN5_DACHA</name>
<evidence type="ECO:0000313" key="4">
    <source>
        <dbReference type="EMBL" id="EPS35520.1"/>
    </source>
</evidence>
<dbReference type="HOGENOM" id="CLU_002709_0_0_1"/>
<dbReference type="STRING" id="1284197.S7ZXN5"/>
<dbReference type="Gene3D" id="3.40.50.300">
    <property type="entry name" value="P-loop containing nucleotide triphosphate hydrolases"/>
    <property type="match status" value="1"/>
</dbReference>
<evidence type="ECO:0000313" key="5">
    <source>
        <dbReference type="Proteomes" id="UP000015100"/>
    </source>
</evidence>
<feature type="region of interest" description="Disordered" evidence="2">
    <location>
        <begin position="644"/>
        <end position="669"/>
    </location>
</feature>
<feature type="domain" description="Nephrocystin 3-like N-terminal" evidence="3">
    <location>
        <begin position="299"/>
        <end position="477"/>
    </location>
</feature>
<accession>S7ZXN5</accession>
<dbReference type="OMA" id="YHITEAG"/>
<gene>
    <name evidence="4" type="ORF">H072_11064</name>
</gene>
<keyword evidence="5" id="KW-1185">Reference proteome</keyword>
<dbReference type="Proteomes" id="UP000015100">
    <property type="component" value="Unassembled WGS sequence"/>
</dbReference>
<sequence>MGERNNLESCLESARQKLRDGVKVKKPKEAQALEQFLNGSMKIGDLQRECNKVTEEGEAFEKYEQLVTAISRVQDVMDTLLSAAPESVSMVWFGINTLISVGTVTITTRQQIYSTCSSITTMMEFCLRLEERSIAYDSKPPLDATGVITDPTVWGSDIPDLIFLILDFLWHVKPHKESMRGLKVYGKAIKETFTGTLDKKASALLDHYQTVVEKAKVLFENFLLRGNLVGQFQNEDIQKSLKGISKIADDLVDIVYTQTLREELTRQKEKIMPSKSHEIHFKALESRLADIMNQREIIKWLLRHDSYITFKQKNASRCLCIEAPRGHGKSVAMMRIYKDLLVSIANGPTPIVLRFFFKKGDQNIQTAQSALESLFFQLLNSDIVRNNEACLGKVIEILNPGFEGGNDGADASGWCDTSEKICATIKRIAAVLPNSVYLIVDALDECNDRREKNILKHLKSTITDPDTEDIRLLISARDTIGIKAELETDDFGEEGSVSQIQNGSPSITFITIGKEENSQDFLEYLKDEVFQVLSRLIDPSKSYFGSKAEKIVANIHGKASGDFTRARLIVTNLKDPSRIPMEKKIEELPDSIGDIYMASLEALTPNQQEFVVTALKLIVWGVSNISVIEISDFYRQKFLGGDAKAEEGNEPQQSDMDEDTEPGDDISSLLPYDERNLGSEVKETIYHITEAGRDFFRYDAVTGFVTVDISVREWITKDASSKGSLRNQSAAHGFKRFRNNDGFAVFQLTMTPAFVKYGDFLSPLFSERDAQLSFTLEILRTLNNQTFQEKYMPLNVRWAEQEGPKYRSRYEIDHWHDHFRIMQTWWTEDSMDDPWWSELLRELDLFTQSDNWYRWNIQRRPEPSSRWVQGYRGSYRSCWHFLTAKVSGTTMRDEETMRAEFSMRFYQGPLQLASEYGLHMLVDYILRRDQRDAQSLRLENLESDRDLAVRKSLFFGRRLMFPDCGETLKSEPSTLLTHKLDTICRLYQIGEFRRFRRCKKVILPKLRLVESLALANYVTYKTFLEQEFYDELMKDLAKEWDTEVRVAWLADLENLQRASTHCLEPGDEERVREHHKKYPRPANSDFRYVSPAWDEILSTRNEVSDNSPNTPDMLGRVPLFLGATYPKVVKTLVNHDADINSEAFTGINTPLIIELFYEAFNVYGPESTPP</sequence>
<reference evidence="4 5" key="1">
    <citation type="journal article" date="2013" name="PLoS Genet.">
        <title>Genomic mechanisms accounting for the adaptation to parasitism in nematode-trapping fungi.</title>
        <authorList>
            <person name="Meerupati T."/>
            <person name="Andersson K.M."/>
            <person name="Friman E."/>
            <person name="Kumar D."/>
            <person name="Tunlid A."/>
            <person name="Ahren D."/>
        </authorList>
    </citation>
    <scope>NUCLEOTIDE SEQUENCE [LARGE SCALE GENOMIC DNA]</scope>
    <source>
        <strain evidence="4 5">CBS 200.50</strain>
    </source>
</reference>
<reference evidence="5" key="2">
    <citation type="submission" date="2013-04" db="EMBL/GenBank/DDBJ databases">
        <title>Genomic mechanisms accounting for the adaptation to parasitism in nematode-trapping fungi.</title>
        <authorList>
            <person name="Ahren D.G."/>
        </authorList>
    </citation>
    <scope>NUCLEOTIDE SEQUENCE [LARGE SCALE GENOMIC DNA]</scope>
    <source>
        <strain evidence="5">CBS 200.50</strain>
    </source>
</reference>
<evidence type="ECO:0000259" key="3">
    <source>
        <dbReference type="Pfam" id="PF24883"/>
    </source>
</evidence>
<dbReference type="OrthoDB" id="5337979at2759"/>
<dbReference type="InterPro" id="IPR027417">
    <property type="entry name" value="P-loop_NTPase"/>
</dbReference>
<dbReference type="Pfam" id="PF24883">
    <property type="entry name" value="NPHP3_N"/>
    <property type="match status" value="1"/>
</dbReference>
<feature type="compositionally biased region" description="Acidic residues" evidence="2">
    <location>
        <begin position="655"/>
        <end position="664"/>
    </location>
</feature>
<dbReference type="InterPro" id="IPR056884">
    <property type="entry name" value="NPHP3-like_N"/>
</dbReference>
<keyword evidence="1" id="KW-0677">Repeat</keyword>
<protein>
    <recommendedName>
        <fullName evidence="3">Nephrocystin 3-like N-terminal domain-containing protein</fullName>
    </recommendedName>
</protein>
<proteinExistence type="predicted"/>
<organism evidence="4 5">
    <name type="scientific">Dactylellina haptotyla (strain CBS 200.50)</name>
    <name type="common">Nematode-trapping fungus</name>
    <name type="synonym">Monacrosporium haptotylum</name>
    <dbReference type="NCBI Taxonomy" id="1284197"/>
    <lineage>
        <taxon>Eukaryota</taxon>
        <taxon>Fungi</taxon>
        <taxon>Dikarya</taxon>
        <taxon>Ascomycota</taxon>
        <taxon>Pezizomycotina</taxon>
        <taxon>Orbiliomycetes</taxon>
        <taxon>Orbiliales</taxon>
        <taxon>Orbiliaceae</taxon>
        <taxon>Dactylellina</taxon>
    </lineage>
</organism>
<evidence type="ECO:0000256" key="1">
    <source>
        <dbReference type="ARBA" id="ARBA00022737"/>
    </source>
</evidence>
<dbReference type="PANTHER" id="PTHR10039">
    <property type="entry name" value="AMELOGENIN"/>
    <property type="match status" value="1"/>
</dbReference>
<dbReference type="AlphaFoldDB" id="S7ZXN5"/>
<comment type="caution">
    <text evidence="4">The sequence shown here is derived from an EMBL/GenBank/DDBJ whole genome shotgun (WGS) entry which is preliminary data.</text>
</comment>